<protein>
    <submittedName>
        <fullName evidence="1">Uncharacterized protein</fullName>
    </submittedName>
</protein>
<dbReference type="Proteomes" id="UP000091820">
    <property type="component" value="Unassembled WGS sequence"/>
</dbReference>
<dbReference type="STRING" id="37001.A0A1A9WDR8"/>
<reference evidence="2" key="1">
    <citation type="submission" date="2014-03" db="EMBL/GenBank/DDBJ databases">
        <authorList>
            <person name="Aksoy S."/>
            <person name="Warren W."/>
            <person name="Wilson R.K."/>
        </authorList>
    </citation>
    <scope>NUCLEOTIDE SEQUENCE [LARGE SCALE GENOMIC DNA]</scope>
    <source>
        <strain evidence="2">IAEA</strain>
    </source>
</reference>
<organism evidence="1 2">
    <name type="scientific">Glossina brevipalpis</name>
    <dbReference type="NCBI Taxonomy" id="37001"/>
    <lineage>
        <taxon>Eukaryota</taxon>
        <taxon>Metazoa</taxon>
        <taxon>Ecdysozoa</taxon>
        <taxon>Arthropoda</taxon>
        <taxon>Hexapoda</taxon>
        <taxon>Insecta</taxon>
        <taxon>Pterygota</taxon>
        <taxon>Neoptera</taxon>
        <taxon>Endopterygota</taxon>
        <taxon>Diptera</taxon>
        <taxon>Brachycera</taxon>
        <taxon>Muscomorpha</taxon>
        <taxon>Hippoboscoidea</taxon>
        <taxon>Glossinidae</taxon>
        <taxon>Glossina</taxon>
    </lineage>
</organism>
<accession>A0A1A9WDR8</accession>
<name>A0A1A9WDR8_9MUSC</name>
<dbReference type="AlphaFoldDB" id="A0A1A9WDR8"/>
<evidence type="ECO:0000313" key="2">
    <source>
        <dbReference type="Proteomes" id="UP000091820"/>
    </source>
</evidence>
<sequence length="128" mass="14934">MHLIEKLKNMNGNHLVFIHLFKNDSCLSPRSAYFYEFPPNAEGRENKKRTTLARLLKGLKTVNRRDRNNQQNTAAAQARAANDRLRHFQTINGGHQHSFEETIHRYKKPVVNNLLYEINRSPLLPLTD</sequence>
<dbReference type="EnsemblMetazoa" id="GBRI015877-RA">
    <property type="protein sequence ID" value="GBRI015877-PA"/>
    <property type="gene ID" value="GBRI015877"/>
</dbReference>
<keyword evidence="2" id="KW-1185">Reference proteome</keyword>
<proteinExistence type="predicted"/>
<reference evidence="1" key="2">
    <citation type="submission" date="2020-05" db="UniProtKB">
        <authorList>
            <consortium name="EnsemblMetazoa"/>
        </authorList>
    </citation>
    <scope>IDENTIFICATION</scope>
    <source>
        <strain evidence="1">IAEA</strain>
    </source>
</reference>
<evidence type="ECO:0000313" key="1">
    <source>
        <dbReference type="EnsemblMetazoa" id="GBRI015877-PA"/>
    </source>
</evidence>
<dbReference type="VEuPathDB" id="VectorBase:GBRI015877"/>